<name>A0ABX2M9N4_9MICO</name>
<organism evidence="1 2">
    <name type="scientific">Curtobacterium pusillum</name>
    <dbReference type="NCBI Taxonomy" id="69373"/>
    <lineage>
        <taxon>Bacteria</taxon>
        <taxon>Bacillati</taxon>
        <taxon>Actinomycetota</taxon>
        <taxon>Actinomycetes</taxon>
        <taxon>Micrococcales</taxon>
        <taxon>Microbacteriaceae</taxon>
        <taxon>Curtobacterium</taxon>
    </lineage>
</organism>
<dbReference type="PANTHER" id="PTHR42830:SF2">
    <property type="entry name" value="OSMC_OHR FAMILY PROTEIN"/>
    <property type="match status" value="1"/>
</dbReference>
<dbReference type="InterPro" id="IPR003718">
    <property type="entry name" value="OsmC/Ohr_fam"/>
</dbReference>
<evidence type="ECO:0000313" key="1">
    <source>
        <dbReference type="EMBL" id="NUU14178.1"/>
    </source>
</evidence>
<accession>A0ABX2M9N4</accession>
<dbReference type="EMBL" id="JABMCE010000077">
    <property type="protein sequence ID" value="NUU14178.1"/>
    <property type="molecule type" value="Genomic_DNA"/>
</dbReference>
<dbReference type="Proteomes" id="UP000573001">
    <property type="component" value="Unassembled WGS sequence"/>
</dbReference>
<protein>
    <submittedName>
        <fullName evidence="1">OsmC family peroxiredoxin</fullName>
    </submittedName>
</protein>
<gene>
    <name evidence="1" type="ORF">HP507_10090</name>
</gene>
<keyword evidence="2" id="KW-1185">Reference proteome</keyword>
<evidence type="ECO:0000313" key="2">
    <source>
        <dbReference type="Proteomes" id="UP000573001"/>
    </source>
</evidence>
<comment type="caution">
    <text evidence="1">The sequence shown here is derived from an EMBL/GenBank/DDBJ whole genome shotgun (WGS) entry which is preliminary data.</text>
</comment>
<proteinExistence type="predicted"/>
<dbReference type="Gene3D" id="3.30.300.20">
    <property type="match status" value="1"/>
</dbReference>
<sequence length="181" mass="19605">MAISADVGAHRHAAIVPSRRSLTVTDHSYEVSVRWTGNHGTGTSGYREYGRDHDVLAPGKADIAGSADPTFRGDRDRWNPEELVVAALAQCHMLSYLHVAVTQGFTVVDYEDRATASLNLNRDGSGELTEATLHPVVTILEADRVADAEAAHAMANSLCFIARSVAFPVHHVPRTKVRTAH</sequence>
<dbReference type="InterPro" id="IPR036102">
    <property type="entry name" value="OsmC/Ohrsf"/>
</dbReference>
<reference evidence="1 2" key="1">
    <citation type="submission" date="2020-05" db="EMBL/GenBank/DDBJ databases">
        <title>Genome Sequencing of Type Strains.</title>
        <authorList>
            <person name="Lemaire J.F."/>
            <person name="Inderbitzin P."/>
            <person name="Gregorio O.A."/>
            <person name="Collins S.B."/>
            <person name="Wespe N."/>
            <person name="Knight-Connoni V."/>
        </authorList>
    </citation>
    <scope>NUCLEOTIDE SEQUENCE [LARGE SCALE GENOMIC DNA]</scope>
    <source>
        <strain evidence="1 2">ATCC 19096</strain>
    </source>
</reference>
<dbReference type="Pfam" id="PF02566">
    <property type="entry name" value="OsmC"/>
    <property type="match status" value="1"/>
</dbReference>
<dbReference type="InterPro" id="IPR015946">
    <property type="entry name" value="KH_dom-like_a/b"/>
</dbReference>
<dbReference type="SUPFAM" id="SSF82784">
    <property type="entry name" value="OsmC-like"/>
    <property type="match status" value="1"/>
</dbReference>
<dbReference type="InterPro" id="IPR052707">
    <property type="entry name" value="OsmC_Ohr_Peroxiredoxin"/>
</dbReference>
<dbReference type="PANTHER" id="PTHR42830">
    <property type="entry name" value="OSMOTICALLY INDUCIBLE FAMILY PROTEIN"/>
    <property type="match status" value="1"/>
</dbReference>